<reference evidence="14" key="1">
    <citation type="submission" date="2016-06" db="EMBL/GenBank/DDBJ databases">
        <authorList>
            <person name="Petersen J."/>
            <person name="Sayavedra L."/>
        </authorList>
    </citation>
    <scope>NUCLEOTIDE SEQUENCE [LARGE SCALE GENOMIC DNA]</scope>
    <source>
        <strain evidence="14">BazSymA</strain>
    </source>
</reference>
<sequence length="213" mass="24201">MDNTTRLQYLAAMGIDVWVPRYVDEGAAAQEDSWEVLNAEMQACQLCALSHTRQQVVIGSGNQQADWFWVTEAPSLEDEQQGEPFADNTSELFIEMLRAMQLNKDEIFMTHIVKCRPVEDHDPKVAELNACAPFLARQISLVQPKIIIAVGRIAAHQLLQSKASLGELRETSYEFSGIPLVVMYHPAYLLRSLTKKREAWQDMQRALSFFSKQ</sequence>
<evidence type="ECO:0000256" key="7">
    <source>
        <dbReference type="ARBA" id="ARBA00022763"/>
    </source>
</evidence>
<evidence type="ECO:0000256" key="3">
    <source>
        <dbReference type="ARBA" id="ARBA00012030"/>
    </source>
</evidence>
<dbReference type="NCBIfam" id="TIGR00758">
    <property type="entry name" value="UDG_fam4"/>
    <property type="match status" value="1"/>
</dbReference>
<protein>
    <recommendedName>
        <fullName evidence="4">Type-4 uracil-DNA glycosylase</fullName>
        <ecNumber evidence="3">3.2.2.27</ecNumber>
    </recommendedName>
</protein>
<feature type="domain" description="Uracil-DNA glycosylase-like" evidence="12">
    <location>
        <begin position="58"/>
        <end position="204"/>
    </location>
</feature>
<evidence type="ECO:0000256" key="10">
    <source>
        <dbReference type="ARBA" id="ARBA00023014"/>
    </source>
</evidence>
<comment type="similarity">
    <text evidence="2">Belongs to the uracil-DNA glycosylase (UDG) superfamily. Type 4 (UDGa) family.</text>
</comment>
<dbReference type="InterPro" id="IPR005273">
    <property type="entry name" value="Ura-DNA_glyco_family4"/>
</dbReference>
<dbReference type="GO" id="GO:0046872">
    <property type="term" value="F:metal ion binding"/>
    <property type="evidence" value="ECO:0007669"/>
    <property type="project" value="UniProtKB-KW"/>
</dbReference>
<dbReference type="EMBL" id="CDSC02000115">
    <property type="protein sequence ID" value="SEH70460.1"/>
    <property type="molecule type" value="Genomic_DNA"/>
</dbReference>
<comment type="catalytic activity">
    <reaction evidence="1">
        <text>Hydrolyzes single-stranded DNA or mismatched double-stranded DNA and polynucleotides, releasing free uracil.</text>
        <dbReference type="EC" id="3.2.2.27"/>
    </reaction>
</comment>
<evidence type="ECO:0000256" key="11">
    <source>
        <dbReference type="ARBA" id="ARBA00023204"/>
    </source>
</evidence>
<dbReference type="SMART" id="SM00986">
    <property type="entry name" value="UDG"/>
    <property type="match status" value="1"/>
</dbReference>
<dbReference type="PANTHER" id="PTHR33693:SF1">
    <property type="entry name" value="TYPE-4 URACIL-DNA GLYCOSYLASE"/>
    <property type="match status" value="1"/>
</dbReference>
<dbReference type="InterPro" id="IPR051536">
    <property type="entry name" value="UDG_Type-4/5"/>
</dbReference>
<keyword evidence="5" id="KW-0004">4Fe-4S</keyword>
<dbReference type="InterPro" id="IPR036895">
    <property type="entry name" value="Uracil-DNA_glycosylase-like_sf"/>
</dbReference>
<dbReference type="OrthoDB" id="5290748at2"/>
<accession>A0A1H6KG45</accession>
<dbReference type="GO" id="GO:0051539">
    <property type="term" value="F:4 iron, 4 sulfur cluster binding"/>
    <property type="evidence" value="ECO:0007669"/>
    <property type="project" value="UniProtKB-KW"/>
</dbReference>
<dbReference type="AlphaFoldDB" id="A0A1H6KG45"/>
<keyword evidence="10" id="KW-0411">Iron-sulfur</keyword>
<dbReference type="GO" id="GO:0006281">
    <property type="term" value="P:DNA repair"/>
    <property type="evidence" value="ECO:0007669"/>
    <property type="project" value="UniProtKB-KW"/>
</dbReference>
<evidence type="ECO:0000256" key="2">
    <source>
        <dbReference type="ARBA" id="ARBA00006521"/>
    </source>
</evidence>
<evidence type="ECO:0000256" key="1">
    <source>
        <dbReference type="ARBA" id="ARBA00001400"/>
    </source>
</evidence>
<proteinExistence type="inferred from homology"/>
<dbReference type="CDD" id="cd10030">
    <property type="entry name" value="UDG-F4_TTUDGA_SPO1dp_like"/>
    <property type="match status" value="1"/>
</dbReference>
<dbReference type="Pfam" id="PF03167">
    <property type="entry name" value="UDG"/>
    <property type="match status" value="1"/>
</dbReference>
<keyword evidence="7" id="KW-0227">DNA damage</keyword>
<dbReference type="SUPFAM" id="SSF52141">
    <property type="entry name" value="Uracil-DNA glycosylase-like"/>
    <property type="match status" value="1"/>
</dbReference>
<evidence type="ECO:0000256" key="5">
    <source>
        <dbReference type="ARBA" id="ARBA00022485"/>
    </source>
</evidence>
<keyword evidence="8" id="KW-0378">Hydrolase</keyword>
<evidence type="ECO:0000256" key="9">
    <source>
        <dbReference type="ARBA" id="ARBA00023004"/>
    </source>
</evidence>
<organism evidence="13 14">
    <name type="scientific">Bathymodiolus azoricus thioautotrophic gill symbiont</name>
    <dbReference type="NCBI Taxonomy" id="235205"/>
    <lineage>
        <taxon>Bacteria</taxon>
        <taxon>Pseudomonadati</taxon>
        <taxon>Pseudomonadota</taxon>
        <taxon>Gammaproteobacteria</taxon>
        <taxon>sulfur-oxidizing symbionts</taxon>
    </lineage>
</organism>
<evidence type="ECO:0000313" key="13">
    <source>
        <dbReference type="EMBL" id="SEH70460.1"/>
    </source>
</evidence>
<keyword evidence="6" id="KW-0479">Metal-binding</keyword>
<dbReference type="Gene3D" id="3.40.470.10">
    <property type="entry name" value="Uracil-DNA glycosylase-like domain"/>
    <property type="match status" value="1"/>
</dbReference>
<dbReference type="Proteomes" id="UP000198988">
    <property type="component" value="Unassembled WGS sequence"/>
</dbReference>
<dbReference type="InterPro" id="IPR005122">
    <property type="entry name" value="Uracil-DNA_glycosylase-like"/>
</dbReference>
<keyword evidence="9" id="KW-0408">Iron</keyword>
<evidence type="ECO:0000259" key="12">
    <source>
        <dbReference type="SMART" id="SM00986"/>
    </source>
</evidence>
<name>A0A1H6KG45_9GAMM</name>
<gene>
    <name evidence="13" type="ORF">BAZSYMA_ACONTIG27366_2</name>
</gene>
<dbReference type="PANTHER" id="PTHR33693">
    <property type="entry name" value="TYPE-5 URACIL-DNA GLYCOSYLASE"/>
    <property type="match status" value="1"/>
</dbReference>
<evidence type="ECO:0000313" key="14">
    <source>
        <dbReference type="Proteomes" id="UP000198988"/>
    </source>
</evidence>
<dbReference type="GO" id="GO:0004844">
    <property type="term" value="F:uracil DNA N-glycosylase activity"/>
    <property type="evidence" value="ECO:0007669"/>
    <property type="project" value="UniProtKB-EC"/>
</dbReference>
<keyword evidence="11" id="KW-0234">DNA repair</keyword>
<evidence type="ECO:0000256" key="4">
    <source>
        <dbReference type="ARBA" id="ARBA00019403"/>
    </source>
</evidence>
<dbReference type="EC" id="3.2.2.27" evidence="3"/>
<dbReference type="SMART" id="SM00987">
    <property type="entry name" value="UreE_C"/>
    <property type="match status" value="1"/>
</dbReference>
<evidence type="ECO:0000256" key="8">
    <source>
        <dbReference type="ARBA" id="ARBA00022801"/>
    </source>
</evidence>
<dbReference type="RefSeq" id="WP_090715245.1">
    <property type="nucleotide sequence ID" value="NZ_CDSC02000115.1"/>
</dbReference>
<evidence type="ECO:0000256" key="6">
    <source>
        <dbReference type="ARBA" id="ARBA00022723"/>
    </source>
</evidence>